<evidence type="ECO:0008006" key="15">
    <source>
        <dbReference type="Google" id="ProtNLM"/>
    </source>
</evidence>
<feature type="domain" description="ABC transporter" evidence="11">
    <location>
        <begin position="746"/>
        <end position="987"/>
    </location>
</feature>
<evidence type="ECO:0000256" key="3">
    <source>
        <dbReference type="ARBA" id="ARBA00022692"/>
    </source>
</evidence>
<dbReference type="InParanoid" id="A0A0C3C6W6"/>
<protein>
    <recommendedName>
        <fullName evidence="15">P-loop containing nucleoside triphosphate hydrolase protein</fullName>
    </recommendedName>
</protein>
<feature type="region of interest" description="Disordered" evidence="9">
    <location>
        <begin position="431"/>
        <end position="505"/>
    </location>
</feature>
<feature type="transmembrane region" description="Helical" evidence="10">
    <location>
        <begin position="32"/>
        <end position="51"/>
    </location>
</feature>
<proteinExistence type="predicted"/>
<keyword evidence="4" id="KW-0677">Repeat</keyword>
<dbReference type="InterPro" id="IPR003593">
    <property type="entry name" value="AAA+_ATPase"/>
</dbReference>
<dbReference type="SMART" id="SM00382">
    <property type="entry name" value="AAA"/>
    <property type="match status" value="2"/>
</dbReference>
<comment type="subcellular location">
    <subcellularLocation>
        <location evidence="1">Membrane</location>
        <topology evidence="1">Multi-pass membrane protein</topology>
    </subcellularLocation>
</comment>
<organism evidence="13 14">
    <name type="scientific">Piloderma croceum (strain F 1598)</name>
    <dbReference type="NCBI Taxonomy" id="765440"/>
    <lineage>
        <taxon>Eukaryota</taxon>
        <taxon>Fungi</taxon>
        <taxon>Dikarya</taxon>
        <taxon>Basidiomycota</taxon>
        <taxon>Agaricomycotina</taxon>
        <taxon>Agaricomycetes</taxon>
        <taxon>Agaricomycetidae</taxon>
        <taxon>Atheliales</taxon>
        <taxon>Atheliaceae</taxon>
        <taxon>Piloderma</taxon>
    </lineage>
</organism>
<reference evidence="13 14" key="1">
    <citation type="submission" date="2014-04" db="EMBL/GenBank/DDBJ databases">
        <authorList>
            <consortium name="DOE Joint Genome Institute"/>
            <person name="Kuo A."/>
            <person name="Tarkka M."/>
            <person name="Buscot F."/>
            <person name="Kohler A."/>
            <person name="Nagy L.G."/>
            <person name="Floudas D."/>
            <person name="Copeland A."/>
            <person name="Barry K.W."/>
            <person name="Cichocki N."/>
            <person name="Veneault-Fourrey C."/>
            <person name="LaButti K."/>
            <person name="Lindquist E.A."/>
            <person name="Lipzen A."/>
            <person name="Lundell T."/>
            <person name="Morin E."/>
            <person name="Murat C."/>
            <person name="Sun H."/>
            <person name="Tunlid A."/>
            <person name="Henrissat B."/>
            <person name="Grigoriev I.V."/>
            <person name="Hibbett D.S."/>
            <person name="Martin F."/>
            <person name="Nordberg H.P."/>
            <person name="Cantor M.N."/>
            <person name="Hua S.X."/>
        </authorList>
    </citation>
    <scope>NUCLEOTIDE SEQUENCE [LARGE SCALE GENOMIC DNA]</scope>
    <source>
        <strain evidence="13 14">F 1598</strain>
    </source>
</reference>
<dbReference type="InterPro" id="IPR036640">
    <property type="entry name" value="ABC1_TM_sf"/>
</dbReference>
<feature type="transmembrane region" description="Helical" evidence="10">
    <location>
        <begin position="188"/>
        <end position="206"/>
    </location>
</feature>
<dbReference type="GO" id="GO:0140359">
    <property type="term" value="F:ABC-type transporter activity"/>
    <property type="evidence" value="ECO:0007669"/>
    <property type="project" value="InterPro"/>
</dbReference>
<accession>A0A0C3C6W6</accession>
<dbReference type="Gene3D" id="3.40.50.300">
    <property type="entry name" value="P-loop containing nucleotide triphosphate hydrolases"/>
    <property type="match status" value="2"/>
</dbReference>
<keyword evidence="3 10" id="KW-0812">Transmembrane</keyword>
<evidence type="ECO:0000259" key="12">
    <source>
        <dbReference type="PROSITE" id="PS50929"/>
    </source>
</evidence>
<feature type="transmembrane region" description="Helical" evidence="10">
    <location>
        <begin position="1225"/>
        <end position="1245"/>
    </location>
</feature>
<dbReference type="GO" id="GO:0016020">
    <property type="term" value="C:membrane"/>
    <property type="evidence" value="ECO:0007669"/>
    <property type="project" value="UniProtKB-SubCell"/>
</dbReference>
<keyword evidence="7 10" id="KW-1133">Transmembrane helix</keyword>
<sequence length="1621" mass="179006">MDFKQAVLDGDFAASFVNTKINKAIWRDSLSVPGYISIVSAAILILHLILVSKTFNKLYSCLFPKSVRRGPDPPGRAHLQGVHPASFTGQMWEHIALHGGTAIFAHKVTRFVGCAVFLGISIAALLSETGQVRVKDFIARKYFWNKHQQNDEVITEAEWLQISLCITAAYTSFLALVSVAARLRWSRLVTKHLTIILLALFGVYLYRDIWPLATFTKQPLDSGEGWLLWAKIIILAVISVIIPLFMPRYYVPFDPKEPAAVPNPEQTASLISLLLWFFLDPIVFLAYRIPHLSHDQLPPLADYDQSKNLVKKSFPSLDPFSGGKKRHLFLGLMSVYRTEYITMAFVLVAQVLFSLASPIGMYRLLRYLENSDEAIVRPWVWILWLLLAPILGSIGLQWYIYIGTRTLVRAEGILTQLVFNHALRIRMKAELPEGTSTDSNPSTAATSPDNASIVEQPPSLEASESSRGSGDETLVQPSSSSIKSDPSKGKQKAKDAQSAEYKPAPKAEAAADNLVGKINNLVTTDLNNITEGRDFLFIFVYVPLTVGCSVWFLHSILGWSAFVGLAIMIILFPIPGYVAKMIQGVQVTRMEKTDARVQTVTETMNVIRMIKLFGWENKMNSRIADKREEELRFLKKRQILDVCNNNLNFVIPILTMLATYTTYTLVMKQELTASAVFSSMSVFDMLRSQLNIVFYMIPRAVQGKVSLDRVNDFLINTELLDSFTENVNDETVGLISGDAHIDPTEIGFRDAVFSWSNTSDGSLTPSKRQFSLRIEENLFFKHGRINLVVGPTGSGKTSLLMALLGEMHFVPSGPDSFFNLPRDNGVAYAAQESWVQNETIKQNILFGSSFDEARYKKVIFQCGLSRDLELFDAGDETEVGEKGLTLSGGQKARITLARAIYSSAAILLLDDVLAALDVHTAKHIVEKCFSGDLIRGRTIILVTHNVAMTSSIAHFVVALGIDGRVLSQGSVSDALMQDTNLVQEVTDDKQAMDKAANEIDATNSKTAKGDGKLTVAEEIQEGHVSWQALKLFFAGLGGDHPILFWIVFVGGLFFTDFISTIQTWWLGLWASQYDHNESYEVDVPYYLTVYTIFLGAGMICYSLAYLTYIFGSLRASRIIHKTLIESVLGTTLRWLDKTPTSRVIARCTQDIRAVDGPVNQHFGALTEMTLSMLIKLAAVIILTPIFIIPGIIVATLGGWCGQIYIKAQLSVKREMSNARSPVLGHFGAAISGLVSIRAYGAQMAFKEESLVRIDRYTRAARTFYNLNRWVCVRIDGLGALFTAGLAAYLVYGGSLTPQSNNTGFSLNMAVGFSSLILWWVRYLNEFEVSGTSLERIQDYVSIEQEPKSSVGGEPPAHWPTSGEIRVEKLSARYSLDGPKVLHDLSFYIKSGERIGVVGRTGSGKSSLTLSLLRCILTEGTVYYDGLPTNSLNLDALRSNITIIPQVPELLAGSLRQNLDPFEQYDDATLNDALRAAGLFALQSEMDEGRITLDSAISAGGGNLSVGQRQILALARAIVRGSKLLILDEATSAIDYKTDTVIQTSLRNGLGGDVTLITVAHRLQTIMDADKIMVLDAGHIVEFDSPSQLLKNDKGMLRALVNESGDRDNLVAMAEGKASSSQ</sequence>
<keyword evidence="6" id="KW-0067">ATP-binding</keyword>
<dbReference type="CDD" id="cd18596">
    <property type="entry name" value="ABC_6TM_VMR1_D1_like"/>
    <property type="match status" value="1"/>
</dbReference>
<dbReference type="InterPro" id="IPR011527">
    <property type="entry name" value="ABC1_TM_dom"/>
</dbReference>
<dbReference type="CDD" id="cd18604">
    <property type="entry name" value="ABC_6TM_VMR1_D2_like"/>
    <property type="match status" value="1"/>
</dbReference>
<name>A0A0C3C6W6_PILCF</name>
<feature type="compositionally biased region" description="Basic and acidic residues" evidence="9">
    <location>
        <begin position="485"/>
        <end position="497"/>
    </location>
</feature>
<feature type="transmembrane region" description="Helical" evidence="10">
    <location>
        <begin position="226"/>
        <end position="246"/>
    </location>
</feature>
<dbReference type="PROSITE" id="PS50893">
    <property type="entry name" value="ABC_TRANSPORTER_2"/>
    <property type="match status" value="2"/>
</dbReference>
<dbReference type="InterPro" id="IPR003439">
    <property type="entry name" value="ABC_transporter-like_ATP-bd"/>
</dbReference>
<dbReference type="PROSITE" id="PS50929">
    <property type="entry name" value="ABC_TM1F"/>
    <property type="match status" value="2"/>
</dbReference>
<evidence type="ECO:0000256" key="5">
    <source>
        <dbReference type="ARBA" id="ARBA00022741"/>
    </source>
</evidence>
<feature type="compositionally biased region" description="Polar residues" evidence="9">
    <location>
        <begin position="434"/>
        <end position="450"/>
    </location>
</feature>
<evidence type="ECO:0000256" key="8">
    <source>
        <dbReference type="ARBA" id="ARBA00023136"/>
    </source>
</evidence>
<dbReference type="Pfam" id="PF00005">
    <property type="entry name" value="ABC_tran"/>
    <property type="match status" value="2"/>
</dbReference>
<dbReference type="PANTHER" id="PTHR24223">
    <property type="entry name" value="ATP-BINDING CASSETTE SUB-FAMILY C"/>
    <property type="match status" value="1"/>
</dbReference>
<evidence type="ECO:0000313" key="13">
    <source>
        <dbReference type="EMBL" id="KIM85432.1"/>
    </source>
</evidence>
<feature type="transmembrane region" description="Helical" evidence="10">
    <location>
        <begin position="340"/>
        <end position="362"/>
    </location>
</feature>
<feature type="transmembrane region" description="Helical" evidence="10">
    <location>
        <begin position="1085"/>
        <end position="1111"/>
    </location>
</feature>
<dbReference type="Proteomes" id="UP000054166">
    <property type="component" value="Unassembled WGS sequence"/>
</dbReference>
<dbReference type="GO" id="GO:0016887">
    <property type="term" value="F:ATP hydrolysis activity"/>
    <property type="evidence" value="ECO:0007669"/>
    <property type="project" value="InterPro"/>
</dbReference>
<gene>
    <name evidence="13" type="ORF">PILCRDRAFT_817452</name>
</gene>
<feature type="transmembrane region" description="Helical" evidence="10">
    <location>
        <begin position="1266"/>
        <end position="1291"/>
    </location>
</feature>
<keyword evidence="2" id="KW-0813">Transport</keyword>
<feature type="transmembrane region" description="Helical" evidence="10">
    <location>
        <begin position="535"/>
        <end position="553"/>
    </location>
</feature>
<dbReference type="STRING" id="765440.A0A0C3C6W6"/>
<feature type="transmembrane region" description="Helical" evidence="10">
    <location>
        <begin position="159"/>
        <end position="181"/>
    </location>
</feature>
<dbReference type="CDD" id="cd03244">
    <property type="entry name" value="ABCC_MRP_domain2"/>
    <property type="match status" value="1"/>
</dbReference>
<dbReference type="FunFam" id="3.40.50.300:FF:000838">
    <property type="entry name" value="ABC multidrug transporter (Eurofung)"/>
    <property type="match status" value="1"/>
</dbReference>
<dbReference type="SUPFAM" id="SSF90123">
    <property type="entry name" value="ABC transporter transmembrane region"/>
    <property type="match status" value="2"/>
</dbReference>
<evidence type="ECO:0000256" key="9">
    <source>
        <dbReference type="SAM" id="MobiDB-lite"/>
    </source>
</evidence>
<dbReference type="Pfam" id="PF00664">
    <property type="entry name" value="ABC_membrane"/>
    <property type="match status" value="2"/>
</dbReference>
<dbReference type="PROSITE" id="PS00211">
    <property type="entry name" value="ABC_TRANSPORTER_1"/>
    <property type="match status" value="1"/>
</dbReference>
<keyword evidence="14" id="KW-1185">Reference proteome</keyword>
<feature type="transmembrane region" description="Helical" evidence="10">
    <location>
        <begin position="559"/>
        <end position="579"/>
    </location>
</feature>
<feature type="domain" description="ABC transmembrane type-1" evidence="12">
    <location>
        <begin position="1046"/>
        <end position="1297"/>
    </location>
</feature>
<dbReference type="InterPro" id="IPR017871">
    <property type="entry name" value="ABC_transporter-like_CS"/>
</dbReference>
<evidence type="ECO:0000256" key="4">
    <source>
        <dbReference type="ARBA" id="ARBA00022737"/>
    </source>
</evidence>
<feature type="transmembrane region" description="Helical" evidence="10">
    <location>
        <begin position="374"/>
        <end position="392"/>
    </location>
</feature>
<dbReference type="SUPFAM" id="SSF52540">
    <property type="entry name" value="P-loop containing nucleoside triphosphate hydrolases"/>
    <property type="match status" value="2"/>
</dbReference>
<reference evidence="14" key="2">
    <citation type="submission" date="2015-01" db="EMBL/GenBank/DDBJ databases">
        <title>Evolutionary Origins and Diversification of the Mycorrhizal Mutualists.</title>
        <authorList>
            <consortium name="DOE Joint Genome Institute"/>
            <consortium name="Mycorrhizal Genomics Consortium"/>
            <person name="Kohler A."/>
            <person name="Kuo A."/>
            <person name="Nagy L.G."/>
            <person name="Floudas D."/>
            <person name="Copeland A."/>
            <person name="Barry K.W."/>
            <person name="Cichocki N."/>
            <person name="Veneault-Fourrey C."/>
            <person name="LaButti K."/>
            <person name="Lindquist E.A."/>
            <person name="Lipzen A."/>
            <person name="Lundell T."/>
            <person name="Morin E."/>
            <person name="Murat C."/>
            <person name="Riley R."/>
            <person name="Ohm R."/>
            <person name="Sun H."/>
            <person name="Tunlid A."/>
            <person name="Henrissat B."/>
            <person name="Grigoriev I.V."/>
            <person name="Hibbett D.S."/>
            <person name="Martin F."/>
        </authorList>
    </citation>
    <scope>NUCLEOTIDE SEQUENCE [LARGE SCALE GENOMIC DNA]</scope>
    <source>
        <strain evidence="14">F 1598</strain>
    </source>
</reference>
<keyword evidence="5" id="KW-0547">Nucleotide-binding</keyword>
<dbReference type="EMBL" id="KN832985">
    <property type="protein sequence ID" value="KIM85432.1"/>
    <property type="molecule type" value="Genomic_DNA"/>
</dbReference>
<dbReference type="InterPro" id="IPR050173">
    <property type="entry name" value="ABC_transporter_C-like"/>
</dbReference>
<evidence type="ECO:0000313" key="14">
    <source>
        <dbReference type="Proteomes" id="UP000054166"/>
    </source>
</evidence>
<feature type="domain" description="ABC transmembrane type-1" evidence="12">
    <location>
        <begin position="341"/>
        <end position="702"/>
    </location>
</feature>
<evidence type="ECO:0000256" key="1">
    <source>
        <dbReference type="ARBA" id="ARBA00004141"/>
    </source>
</evidence>
<feature type="transmembrane region" description="Helical" evidence="10">
    <location>
        <begin position="108"/>
        <end position="127"/>
    </location>
</feature>
<dbReference type="Gene3D" id="1.20.1560.10">
    <property type="entry name" value="ABC transporter type 1, transmembrane domain"/>
    <property type="match status" value="2"/>
</dbReference>
<dbReference type="OrthoDB" id="6500128at2759"/>
<feature type="transmembrane region" description="Helical" evidence="10">
    <location>
        <begin position="1303"/>
        <end position="1320"/>
    </location>
</feature>
<evidence type="ECO:0000259" key="11">
    <source>
        <dbReference type="PROSITE" id="PS50893"/>
    </source>
</evidence>
<evidence type="ECO:0000256" key="2">
    <source>
        <dbReference type="ARBA" id="ARBA00022448"/>
    </source>
</evidence>
<evidence type="ECO:0000256" key="10">
    <source>
        <dbReference type="SAM" id="Phobius"/>
    </source>
</evidence>
<dbReference type="InterPro" id="IPR027417">
    <property type="entry name" value="P-loop_NTPase"/>
</dbReference>
<dbReference type="GO" id="GO:0005524">
    <property type="term" value="F:ATP binding"/>
    <property type="evidence" value="ECO:0007669"/>
    <property type="project" value="UniProtKB-KW"/>
</dbReference>
<feature type="transmembrane region" description="Helical" evidence="10">
    <location>
        <begin position="1176"/>
        <end position="1205"/>
    </location>
</feature>
<dbReference type="FunFam" id="1.20.1560.10:FF:000013">
    <property type="entry name" value="ABC transporter C family member 2"/>
    <property type="match status" value="1"/>
</dbReference>
<dbReference type="PANTHER" id="PTHR24223:SF356">
    <property type="entry name" value="ATP-BINDING CASSETTE TRANSPORTER ABC4"/>
    <property type="match status" value="1"/>
</dbReference>
<dbReference type="FunCoup" id="A0A0C3C6W6">
    <property type="interactions" value="36"/>
</dbReference>
<evidence type="ECO:0000256" key="7">
    <source>
        <dbReference type="ARBA" id="ARBA00022989"/>
    </source>
</evidence>
<dbReference type="HOGENOM" id="CLU_000604_27_6_1"/>
<feature type="domain" description="ABC transporter" evidence="11">
    <location>
        <begin position="1364"/>
        <end position="1601"/>
    </location>
</feature>
<dbReference type="CDD" id="cd03250">
    <property type="entry name" value="ABCC_MRP_domain1"/>
    <property type="match status" value="1"/>
</dbReference>
<evidence type="ECO:0000256" key="6">
    <source>
        <dbReference type="ARBA" id="ARBA00022840"/>
    </source>
</evidence>
<feature type="transmembrane region" description="Helical" evidence="10">
    <location>
        <begin position="1042"/>
        <end position="1065"/>
    </location>
</feature>
<keyword evidence="8 10" id="KW-0472">Membrane</keyword>